<keyword evidence="2" id="KW-0732">Signal</keyword>
<sequence>MPNLIRFAVYIALFLLITLNARPASAYVLSAQDELPVLSAPSQSREGYFVLKLSEAPSQALWVEYSTNPEFTKVVRTYPWFGDFDRMTLSGFSNGEHFFRLRSNNQPQANQTQLSNVVKVRVDHYPLWQAIGLFLVGLVVFLFLAGLIWTNHQRSRNDD</sequence>
<comment type="caution">
    <text evidence="3">The sequence shown here is derived from an EMBL/GenBank/DDBJ whole genome shotgun (WGS) entry which is preliminary data.</text>
</comment>
<accession>A0A451GES6</accession>
<dbReference type="AlphaFoldDB" id="A0A451GES6"/>
<keyword evidence="1" id="KW-1133">Transmembrane helix</keyword>
<feature type="chain" id="PRO_5019051912" evidence="2">
    <location>
        <begin position="27"/>
        <end position="159"/>
    </location>
</feature>
<keyword evidence="4" id="KW-1185">Reference proteome</keyword>
<reference evidence="3 4" key="1">
    <citation type="submission" date="2018-12" db="EMBL/GenBank/DDBJ databases">
        <authorList>
            <person name="Li A."/>
            <person name="Zhang M."/>
            <person name="Zhu H."/>
        </authorList>
    </citation>
    <scope>NUCLEOTIDE SEQUENCE [LARGE SCALE GENOMIC DNA]</scope>
    <source>
        <strain evidence="3 4">R04H25</strain>
    </source>
</reference>
<evidence type="ECO:0000313" key="4">
    <source>
        <dbReference type="Proteomes" id="UP000288789"/>
    </source>
</evidence>
<dbReference type="Proteomes" id="UP000288789">
    <property type="component" value="Unassembled WGS sequence"/>
</dbReference>
<dbReference type="OrthoDB" id="6194313at2"/>
<organism evidence="3 4">
    <name type="scientific">Pseudidiomarina gelatinasegens</name>
    <dbReference type="NCBI Taxonomy" id="2487740"/>
    <lineage>
        <taxon>Bacteria</taxon>
        <taxon>Pseudomonadati</taxon>
        <taxon>Pseudomonadota</taxon>
        <taxon>Gammaproteobacteria</taxon>
        <taxon>Alteromonadales</taxon>
        <taxon>Idiomarinaceae</taxon>
        <taxon>Pseudidiomarina</taxon>
    </lineage>
</organism>
<feature type="transmembrane region" description="Helical" evidence="1">
    <location>
        <begin position="127"/>
        <end position="149"/>
    </location>
</feature>
<name>A0A451GES6_9GAMM</name>
<evidence type="ECO:0000256" key="1">
    <source>
        <dbReference type="SAM" id="Phobius"/>
    </source>
</evidence>
<dbReference type="EMBL" id="RSFE01000003">
    <property type="protein sequence ID" value="RWU11603.1"/>
    <property type="molecule type" value="Genomic_DNA"/>
</dbReference>
<evidence type="ECO:0000313" key="3">
    <source>
        <dbReference type="EMBL" id="RWU11603.1"/>
    </source>
</evidence>
<keyword evidence="1" id="KW-0812">Transmembrane</keyword>
<evidence type="ECO:0000256" key="2">
    <source>
        <dbReference type="SAM" id="SignalP"/>
    </source>
</evidence>
<proteinExistence type="predicted"/>
<feature type="signal peptide" evidence="2">
    <location>
        <begin position="1"/>
        <end position="26"/>
    </location>
</feature>
<gene>
    <name evidence="3" type="ORF">EGC76_04900</name>
</gene>
<protein>
    <submittedName>
        <fullName evidence="3">Uncharacterized protein</fullName>
    </submittedName>
</protein>
<dbReference type="RefSeq" id="WP_128351892.1">
    <property type="nucleotide sequence ID" value="NZ_JBLXIM010000001.1"/>
</dbReference>
<keyword evidence="1" id="KW-0472">Membrane</keyword>